<evidence type="ECO:0000256" key="1">
    <source>
        <dbReference type="SAM" id="SignalP"/>
    </source>
</evidence>
<accession>A0ABP8FPZ2</accession>
<proteinExistence type="predicted"/>
<evidence type="ECO:0008006" key="4">
    <source>
        <dbReference type="Google" id="ProtNLM"/>
    </source>
</evidence>
<name>A0ABP8FPZ2_9BACT</name>
<protein>
    <recommendedName>
        <fullName evidence="4">Outer membrane protein beta-barrel domain-containing protein</fullName>
    </recommendedName>
</protein>
<evidence type="ECO:0000313" key="2">
    <source>
        <dbReference type="EMBL" id="GAA4308617.1"/>
    </source>
</evidence>
<evidence type="ECO:0000313" key="3">
    <source>
        <dbReference type="Proteomes" id="UP001501207"/>
    </source>
</evidence>
<feature type="chain" id="PRO_5045517048" description="Outer membrane protein beta-barrel domain-containing protein" evidence="1">
    <location>
        <begin position="21"/>
        <end position="154"/>
    </location>
</feature>
<reference evidence="3" key="1">
    <citation type="journal article" date="2019" name="Int. J. Syst. Evol. Microbiol.">
        <title>The Global Catalogue of Microorganisms (GCM) 10K type strain sequencing project: providing services to taxonomists for standard genome sequencing and annotation.</title>
        <authorList>
            <consortium name="The Broad Institute Genomics Platform"/>
            <consortium name="The Broad Institute Genome Sequencing Center for Infectious Disease"/>
            <person name="Wu L."/>
            <person name="Ma J."/>
        </authorList>
    </citation>
    <scope>NUCLEOTIDE SEQUENCE [LARGE SCALE GENOMIC DNA]</scope>
    <source>
        <strain evidence="3">JCM 17664</strain>
    </source>
</reference>
<keyword evidence="1" id="KW-0732">Signal</keyword>
<sequence length="154" mass="16716">MLFLSVVVLVIGLSSGKTFAQNTSSSYRTGLGLGVDFGDGATMVGISGKHFFTDHNVGEANLMFFNGGAGINVLYEYHSDITGAAGLKWYAGLGPELLFGKHYTDFDIRPLIGLDYKIRAAPFALSFDWRPLFSLTHGTDFLAARFGLGIRYAF</sequence>
<feature type="signal peptide" evidence="1">
    <location>
        <begin position="1"/>
        <end position="20"/>
    </location>
</feature>
<keyword evidence="3" id="KW-1185">Reference proteome</keyword>
<dbReference type="Proteomes" id="UP001501207">
    <property type="component" value="Unassembled WGS sequence"/>
</dbReference>
<dbReference type="EMBL" id="BAABFN010000002">
    <property type="protein sequence ID" value="GAA4308617.1"/>
    <property type="molecule type" value="Genomic_DNA"/>
</dbReference>
<comment type="caution">
    <text evidence="2">The sequence shown here is derived from an EMBL/GenBank/DDBJ whole genome shotgun (WGS) entry which is preliminary data.</text>
</comment>
<gene>
    <name evidence="2" type="ORF">GCM10023143_16090</name>
</gene>
<organism evidence="2 3">
    <name type="scientific">Compostibacter hankyongensis</name>
    <dbReference type="NCBI Taxonomy" id="1007089"/>
    <lineage>
        <taxon>Bacteria</taxon>
        <taxon>Pseudomonadati</taxon>
        <taxon>Bacteroidota</taxon>
        <taxon>Chitinophagia</taxon>
        <taxon>Chitinophagales</taxon>
        <taxon>Chitinophagaceae</taxon>
        <taxon>Compostibacter</taxon>
    </lineage>
</organism>